<dbReference type="PANTHER" id="PTHR34605">
    <property type="entry name" value="PHAGE_INTEGRASE DOMAIN-CONTAINING PROTEIN"/>
    <property type="match status" value="1"/>
</dbReference>
<dbReference type="GO" id="GO:0006310">
    <property type="term" value="P:DNA recombination"/>
    <property type="evidence" value="ECO:0007669"/>
    <property type="project" value="UniProtKB-KW"/>
</dbReference>
<name>A0A9P7EZG8_9AGAM</name>
<dbReference type="GO" id="GO:0015074">
    <property type="term" value="P:DNA integration"/>
    <property type="evidence" value="ECO:0007669"/>
    <property type="project" value="InterPro"/>
</dbReference>
<dbReference type="Proteomes" id="UP000823399">
    <property type="component" value="Unassembled WGS sequence"/>
</dbReference>
<dbReference type="EMBL" id="JABBWM010000057">
    <property type="protein sequence ID" value="KAG2099602.1"/>
    <property type="molecule type" value="Genomic_DNA"/>
</dbReference>
<dbReference type="RefSeq" id="XP_041289250.1">
    <property type="nucleotide sequence ID" value="XM_041438337.1"/>
</dbReference>
<dbReference type="GeneID" id="64700596"/>
<keyword evidence="3" id="KW-1185">Reference proteome</keyword>
<dbReference type="InterPro" id="IPR011010">
    <property type="entry name" value="DNA_brk_join_enz"/>
</dbReference>
<dbReference type="PANTHER" id="PTHR34605:SF3">
    <property type="entry name" value="P CELL-TYPE AGGLUTINATION PROTEIN MAP4-LIKE-RELATED"/>
    <property type="match status" value="1"/>
</dbReference>
<evidence type="ECO:0000313" key="2">
    <source>
        <dbReference type="EMBL" id="KAG2099602.1"/>
    </source>
</evidence>
<sequence length="150" mass="16664">MRHMLVMTTTSISYILPYQKNNSLGTGMTILILANSLAVRDPLLVLKRYVAFHDSAFPFRPAPWLTSAGSVPTRGWFLRRLREHCGSRMSGHSMRAGGVTALAIAGMTPDLIQAAGCWSSEEFRKYVHQHAFLLNALLRGSARAPMHPRT</sequence>
<organism evidence="2 3">
    <name type="scientific">Suillus discolor</name>
    <dbReference type="NCBI Taxonomy" id="1912936"/>
    <lineage>
        <taxon>Eukaryota</taxon>
        <taxon>Fungi</taxon>
        <taxon>Dikarya</taxon>
        <taxon>Basidiomycota</taxon>
        <taxon>Agaricomycotina</taxon>
        <taxon>Agaricomycetes</taxon>
        <taxon>Agaricomycetidae</taxon>
        <taxon>Boletales</taxon>
        <taxon>Suillineae</taxon>
        <taxon>Suillaceae</taxon>
        <taxon>Suillus</taxon>
    </lineage>
</organism>
<reference evidence="2" key="1">
    <citation type="journal article" date="2020" name="New Phytol.">
        <title>Comparative genomics reveals dynamic genome evolution in host specialist ectomycorrhizal fungi.</title>
        <authorList>
            <person name="Lofgren L.A."/>
            <person name="Nguyen N.H."/>
            <person name="Vilgalys R."/>
            <person name="Ruytinx J."/>
            <person name="Liao H.L."/>
            <person name="Branco S."/>
            <person name="Kuo A."/>
            <person name="LaButti K."/>
            <person name="Lipzen A."/>
            <person name="Andreopoulos W."/>
            <person name="Pangilinan J."/>
            <person name="Riley R."/>
            <person name="Hundley H."/>
            <person name="Na H."/>
            <person name="Barry K."/>
            <person name="Grigoriev I.V."/>
            <person name="Stajich J.E."/>
            <person name="Kennedy P.G."/>
        </authorList>
    </citation>
    <scope>NUCLEOTIDE SEQUENCE</scope>
    <source>
        <strain evidence="2">FC423</strain>
    </source>
</reference>
<dbReference type="AlphaFoldDB" id="A0A9P7EZG8"/>
<protein>
    <recommendedName>
        <fullName evidence="4">Tyr recombinase domain-containing protein</fullName>
    </recommendedName>
</protein>
<evidence type="ECO:0000313" key="3">
    <source>
        <dbReference type="Proteomes" id="UP000823399"/>
    </source>
</evidence>
<comment type="caution">
    <text evidence="2">The sequence shown here is derived from an EMBL/GenBank/DDBJ whole genome shotgun (WGS) entry which is preliminary data.</text>
</comment>
<dbReference type="InterPro" id="IPR013762">
    <property type="entry name" value="Integrase-like_cat_sf"/>
</dbReference>
<dbReference type="GO" id="GO:0003677">
    <property type="term" value="F:DNA binding"/>
    <property type="evidence" value="ECO:0007669"/>
    <property type="project" value="InterPro"/>
</dbReference>
<proteinExistence type="predicted"/>
<gene>
    <name evidence="2" type="ORF">F5147DRAFT_711961</name>
</gene>
<dbReference type="OrthoDB" id="2682275at2759"/>
<evidence type="ECO:0000256" key="1">
    <source>
        <dbReference type="ARBA" id="ARBA00023172"/>
    </source>
</evidence>
<keyword evidence="1" id="KW-0233">DNA recombination</keyword>
<dbReference type="InterPro" id="IPR052925">
    <property type="entry name" value="Phage_Integrase-like_Recomb"/>
</dbReference>
<evidence type="ECO:0008006" key="4">
    <source>
        <dbReference type="Google" id="ProtNLM"/>
    </source>
</evidence>
<dbReference type="Gene3D" id="1.10.443.10">
    <property type="entry name" value="Intergrase catalytic core"/>
    <property type="match status" value="1"/>
</dbReference>
<dbReference type="SUPFAM" id="SSF56349">
    <property type="entry name" value="DNA breaking-rejoining enzymes"/>
    <property type="match status" value="1"/>
</dbReference>
<accession>A0A9P7EZG8</accession>